<sequence length="116" mass="12645">MRPPPKPGCPAPDRPAHRRSRRPPARRSGSGSSGFHATARRPWPAARRDPARSCGASSPARPVLPARFLPVVRWLRALSSIRSCLSCRTPEYIICSQSIGNNLTFANEASMLSFPA</sequence>
<reference evidence="3" key="1">
    <citation type="submission" date="2018-01" db="EMBL/GenBank/DDBJ databases">
        <authorList>
            <person name="Gaut B.S."/>
            <person name="Morton B.R."/>
            <person name="Clegg M.T."/>
            <person name="Duvall M.R."/>
        </authorList>
    </citation>
    <scope>NUCLEOTIDE SEQUENCE [LARGE SCALE GENOMIC DNA]</scope>
</reference>
<organism evidence="2 3">
    <name type="scientific">Cupriavidus oxalaticus</name>
    <dbReference type="NCBI Taxonomy" id="96344"/>
    <lineage>
        <taxon>Bacteria</taxon>
        <taxon>Pseudomonadati</taxon>
        <taxon>Pseudomonadota</taxon>
        <taxon>Betaproteobacteria</taxon>
        <taxon>Burkholderiales</taxon>
        <taxon>Burkholderiaceae</taxon>
        <taxon>Cupriavidus</taxon>
    </lineage>
</organism>
<accession>A0A375FPK7</accession>
<evidence type="ECO:0000313" key="3">
    <source>
        <dbReference type="Proteomes" id="UP000256862"/>
    </source>
</evidence>
<name>A0A375FPK7_9BURK</name>
<feature type="region of interest" description="Disordered" evidence="1">
    <location>
        <begin position="1"/>
        <end position="62"/>
    </location>
</feature>
<protein>
    <submittedName>
        <fullName evidence="2">Uncharacterized protein</fullName>
    </submittedName>
</protein>
<feature type="compositionally biased region" description="Pro residues" evidence="1">
    <location>
        <begin position="1"/>
        <end position="13"/>
    </location>
</feature>
<dbReference type="Proteomes" id="UP000256862">
    <property type="component" value="Unassembled WGS sequence"/>
</dbReference>
<evidence type="ECO:0000313" key="2">
    <source>
        <dbReference type="EMBL" id="SPC05483.1"/>
    </source>
</evidence>
<feature type="compositionally biased region" description="Basic residues" evidence="1">
    <location>
        <begin position="16"/>
        <end position="25"/>
    </location>
</feature>
<comment type="caution">
    <text evidence="2">The sequence shown here is derived from an EMBL/GenBank/DDBJ whole genome shotgun (WGS) entry which is preliminary data.</text>
</comment>
<dbReference type="AlphaFoldDB" id="A0A375FPK7"/>
<gene>
    <name evidence="2" type="ORF">CO2235_U1030003</name>
</gene>
<evidence type="ECO:0000256" key="1">
    <source>
        <dbReference type="SAM" id="MobiDB-lite"/>
    </source>
</evidence>
<dbReference type="EMBL" id="OGUS01000006">
    <property type="protein sequence ID" value="SPC05483.1"/>
    <property type="molecule type" value="Genomic_DNA"/>
</dbReference>
<proteinExistence type="predicted"/>